<dbReference type="EMBL" id="ADAS02000092">
    <property type="protein sequence ID" value="OAV90892.1"/>
    <property type="molecule type" value="Genomic_DNA"/>
</dbReference>
<feature type="region of interest" description="Disordered" evidence="1">
    <location>
        <begin position="1"/>
        <end position="108"/>
    </location>
</feature>
<reference evidence="3" key="4">
    <citation type="submission" date="2025-05" db="UniProtKB">
        <authorList>
            <consortium name="EnsemblFungi"/>
        </authorList>
    </citation>
    <scope>IDENTIFICATION</scope>
    <source>
        <strain evidence="3">isolate 1-1 / race 1 (BBBD)</strain>
    </source>
</reference>
<dbReference type="OrthoDB" id="2506420at2759"/>
<reference evidence="3 4" key="3">
    <citation type="journal article" date="2017" name="G3 (Bethesda)">
        <title>Comparative analysis highlights variable genome content of wheat rusts and divergence of the mating loci.</title>
        <authorList>
            <person name="Cuomo C.A."/>
            <person name="Bakkeren G."/>
            <person name="Khalil H.B."/>
            <person name="Panwar V."/>
            <person name="Joly D."/>
            <person name="Linning R."/>
            <person name="Sakthikumar S."/>
            <person name="Song X."/>
            <person name="Adiconis X."/>
            <person name="Fan L."/>
            <person name="Goldberg J.M."/>
            <person name="Levin J.Z."/>
            <person name="Young S."/>
            <person name="Zeng Q."/>
            <person name="Anikster Y."/>
            <person name="Bruce M."/>
            <person name="Wang M."/>
            <person name="Yin C."/>
            <person name="McCallum B."/>
            <person name="Szabo L.J."/>
            <person name="Hulbert S."/>
            <person name="Chen X."/>
            <person name="Fellers J.P."/>
        </authorList>
    </citation>
    <scope>NUCLEOTIDE SEQUENCE</scope>
    <source>
        <strain evidence="3">isolate 1-1 / race 1 (BBBD)</strain>
        <strain evidence="4">Isolate 1-1 / race 1 (BBBD)</strain>
    </source>
</reference>
<organism evidence="2">
    <name type="scientific">Puccinia triticina (isolate 1-1 / race 1 (BBBD))</name>
    <name type="common">Brown leaf rust fungus</name>
    <dbReference type="NCBI Taxonomy" id="630390"/>
    <lineage>
        <taxon>Eukaryota</taxon>
        <taxon>Fungi</taxon>
        <taxon>Dikarya</taxon>
        <taxon>Basidiomycota</taxon>
        <taxon>Pucciniomycotina</taxon>
        <taxon>Pucciniomycetes</taxon>
        <taxon>Pucciniales</taxon>
        <taxon>Pucciniaceae</taxon>
        <taxon>Puccinia</taxon>
    </lineage>
</organism>
<keyword evidence="4" id="KW-1185">Reference proteome</keyword>
<protein>
    <submittedName>
        <fullName evidence="2 3">Uncharacterized protein</fullName>
    </submittedName>
</protein>
<evidence type="ECO:0000313" key="2">
    <source>
        <dbReference type="EMBL" id="OAV90892.1"/>
    </source>
</evidence>
<dbReference type="PANTHER" id="PTHR47501:SF5">
    <property type="entry name" value="HAT C-TERMINAL DIMERISATION DOMAIN-CONTAINING PROTEIN"/>
    <property type="match status" value="1"/>
</dbReference>
<proteinExistence type="predicted"/>
<dbReference type="VEuPathDB" id="FungiDB:PTTG_28167"/>
<dbReference type="Proteomes" id="UP000005240">
    <property type="component" value="Unassembled WGS sequence"/>
</dbReference>
<sequence length="318" mass="35723">MSNSRQSTPPNQATNQRQSSRVRTPLERPGFIQTHDDSRRSLAPKSPTTNPSPSSKVSTKPHKKRETAPILVNETRSDDITTSNQADKEKSCKKRGHPNIQQDSDEENAKAVKKVKVVKGGFDNPKLYYFPGTKAADQENGLTYRCRWCPKSVQVPLSTISNLKTHCDGSINETGFRKACLGRSKAIAEGGNFPPSAEEMMTENKKKEGASGTLVNFVQKGRFDNKTFNKLLVFWLIRHSLPWARFGDYSLGVTFDYSNATTHVFSETWAALEARRLYIDLQKQVISQIHVSSNQVRYLKAVSMLTSRSPSVARWIED</sequence>
<reference evidence="2" key="2">
    <citation type="submission" date="2016-05" db="EMBL/GenBank/DDBJ databases">
        <title>Comparative analysis highlights variable genome content of wheat rusts and divergence of the mating loci.</title>
        <authorList>
            <person name="Cuomo C.A."/>
            <person name="Bakkeren G."/>
            <person name="Szabo L."/>
            <person name="Khalil H."/>
            <person name="Joly D."/>
            <person name="Goldberg J."/>
            <person name="Young S."/>
            <person name="Zeng Q."/>
            <person name="Fellers J."/>
        </authorList>
    </citation>
    <scope>NUCLEOTIDE SEQUENCE [LARGE SCALE GENOMIC DNA]</scope>
    <source>
        <strain evidence="2">1-1 BBBD Race 1</strain>
    </source>
</reference>
<dbReference type="PANTHER" id="PTHR47501">
    <property type="entry name" value="TRANSPOSASE-RELATED"/>
    <property type="match status" value="1"/>
</dbReference>
<evidence type="ECO:0000256" key="1">
    <source>
        <dbReference type="SAM" id="MobiDB-lite"/>
    </source>
</evidence>
<gene>
    <name evidence="2" type="ORF">PTTG_28167</name>
</gene>
<name>A0A180GEY5_PUCT1</name>
<feature type="compositionally biased region" description="Low complexity" evidence="1">
    <location>
        <begin position="44"/>
        <end position="58"/>
    </location>
</feature>
<dbReference type="EnsemblFungi" id="PTTG_28167-t43_1">
    <property type="protein sequence ID" value="PTTG_28167-t43_1-p1"/>
    <property type="gene ID" value="PTTG_28167"/>
</dbReference>
<reference evidence="2" key="1">
    <citation type="submission" date="2009-11" db="EMBL/GenBank/DDBJ databases">
        <authorList>
            <consortium name="The Broad Institute Genome Sequencing Platform"/>
            <person name="Ward D."/>
            <person name="Feldgarden M."/>
            <person name="Earl A."/>
            <person name="Young S.K."/>
            <person name="Zeng Q."/>
            <person name="Koehrsen M."/>
            <person name="Alvarado L."/>
            <person name="Berlin A."/>
            <person name="Bochicchio J."/>
            <person name="Borenstein D."/>
            <person name="Chapman S.B."/>
            <person name="Chen Z."/>
            <person name="Engels R."/>
            <person name="Freedman E."/>
            <person name="Gellesch M."/>
            <person name="Goldberg J."/>
            <person name="Griggs A."/>
            <person name="Gujja S."/>
            <person name="Heilman E."/>
            <person name="Heiman D."/>
            <person name="Hepburn T."/>
            <person name="Howarth C."/>
            <person name="Jen D."/>
            <person name="Larson L."/>
            <person name="Lewis B."/>
            <person name="Mehta T."/>
            <person name="Park D."/>
            <person name="Pearson M."/>
            <person name="Roberts A."/>
            <person name="Saif S."/>
            <person name="Shea T."/>
            <person name="Shenoy N."/>
            <person name="Sisk P."/>
            <person name="Stolte C."/>
            <person name="Sykes S."/>
            <person name="Thomson T."/>
            <person name="Walk T."/>
            <person name="White J."/>
            <person name="Yandava C."/>
            <person name="Izard J."/>
            <person name="Baranova O.V."/>
            <person name="Blanton J.M."/>
            <person name="Tanner A.C."/>
            <person name="Dewhirst F.E."/>
            <person name="Haas B."/>
            <person name="Nusbaum C."/>
            <person name="Birren B."/>
        </authorList>
    </citation>
    <scope>NUCLEOTIDE SEQUENCE [LARGE SCALE GENOMIC DNA]</scope>
    <source>
        <strain evidence="2">1-1 BBBD Race 1</strain>
    </source>
</reference>
<dbReference type="AlphaFoldDB" id="A0A180GEY5"/>
<accession>A0A180GEY5</accession>
<evidence type="ECO:0000313" key="4">
    <source>
        <dbReference type="Proteomes" id="UP000005240"/>
    </source>
</evidence>
<evidence type="ECO:0000313" key="3">
    <source>
        <dbReference type="EnsemblFungi" id="PTTG_28167-t43_1-p1"/>
    </source>
</evidence>
<feature type="compositionally biased region" description="Polar residues" evidence="1">
    <location>
        <begin position="1"/>
        <end position="22"/>
    </location>
</feature>